<comment type="caution">
    <text evidence="2">The sequence shown here is derived from an EMBL/GenBank/DDBJ whole genome shotgun (WGS) entry which is preliminary data.</text>
</comment>
<organism evidence="2 3">
    <name type="scientific">Plakobranchus ocellatus</name>
    <dbReference type="NCBI Taxonomy" id="259542"/>
    <lineage>
        <taxon>Eukaryota</taxon>
        <taxon>Metazoa</taxon>
        <taxon>Spiralia</taxon>
        <taxon>Lophotrochozoa</taxon>
        <taxon>Mollusca</taxon>
        <taxon>Gastropoda</taxon>
        <taxon>Heterobranchia</taxon>
        <taxon>Euthyneura</taxon>
        <taxon>Panpulmonata</taxon>
        <taxon>Sacoglossa</taxon>
        <taxon>Placobranchoidea</taxon>
        <taxon>Plakobranchidae</taxon>
        <taxon>Plakobranchus</taxon>
    </lineage>
</organism>
<name>A0AAV4DS45_9GAST</name>
<dbReference type="Proteomes" id="UP000735302">
    <property type="component" value="Unassembled WGS sequence"/>
</dbReference>
<gene>
    <name evidence="2" type="ORF">PoB_007332500</name>
</gene>
<reference evidence="2 3" key="1">
    <citation type="journal article" date="2021" name="Elife">
        <title>Chloroplast acquisition without the gene transfer in kleptoplastic sea slugs, Plakobranchus ocellatus.</title>
        <authorList>
            <person name="Maeda T."/>
            <person name="Takahashi S."/>
            <person name="Yoshida T."/>
            <person name="Shimamura S."/>
            <person name="Takaki Y."/>
            <person name="Nagai Y."/>
            <person name="Toyoda A."/>
            <person name="Suzuki Y."/>
            <person name="Arimoto A."/>
            <person name="Ishii H."/>
            <person name="Satoh N."/>
            <person name="Nishiyama T."/>
            <person name="Hasebe M."/>
            <person name="Maruyama T."/>
            <person name="Minagawa J."/>
            <person name="Obokata J."/>
            <person name="Shigenobu S."/>
        </authorList>
    </citation>
    <scope>NUCLEOTIDE SEQUENCE [LARGE SCALE GENOMIC DNA]</scope>
</reference>
<evidence type="ECO:0000313" key="2">
    <source>
        <dbReference type="EMBL" id="GFO46820.1"/>
    </source>
</evidence>
<evidence type="ECO:0000313" key="3">
    <source>
        <dbReference type="Proteomes" id="UP000735302"/>
    </source>
</evidence>
<sequence length="100" mass="10893">MSRVGNAQPDCDIVWIREAEQAGHAQLLYAEGPGRRLRAVVVRPPKLLYLQRSVINKQKGRSTSWAVIKESTVLSGKKAGHARIPSLPKQAPSSLPGESP</sequence>
<accession>A0AAV4DS45</accession>
<keyword evidence="3" id="KW-1185">Reference proteome</keyword>
<proteinExistence type="predicted"/>
<protein>
    <submittedName>
        <fullName evidence="2">Uncharacterized protein</fullName>
    </submittedName>
</protein>
<dbReference type="AlphaFoldDB" id="A0AAV4DS45"/>
<dbReference type="EMBL" id="BLXT01008222">
    <property type="protein sequence ID" value="GFO46820.1"/>
    <property type="molecule type" value="Genomic_DNA"/>
</dbReference>
<evidence type="ECO:0000256" key="1">
    <source>
        <dbReference type="SAM" id="MobiDB-lite"/>
    </source>
</evidence>
<feature type="region of interest" description="Disordered" evidence="1">
    <location>
        <begin position="76"/>
        <end position="100"/>
    </location>
</feature>